<keyword evidence="3" id="KW-1185">Reference proteome</keyword>
<dbReference type="InterPro" id="IPR012296">
    <property type="entry name" value="Nuclease_put_TT1808"/>
</dbReference>
<protein>
    <submittedName>
        <fullName evidence="2">Uma2 family endonuclease</fullName>
    </submittedName>
</protein>
<evidence type="ECO:0000313" key="3">
    <source>
        <dbReference type="Proteomes" id="UP000560131"/>
    </source>
</evidence>
<dbReference type="Gene3D" id="3.90.1570.10">
    <property type="entry name" value="tt1808, chain A"/>
    <property type="match status" value="1"/>
</dbReference>
<keyword evidence="2" id="KW-0540">Nuclease</keyword>
<evidence type="ECO:0000313" key="2">
    <source>
        <dbReference type="EMBL" id="MBB5724836.1"/>
    </source>
</evidence>
<dbReference type="Proteomes" id="UP000560131">
    <property type="component" value="Unassembled WGS sequence"/>
</dbReference>
<dbReference type="Pfam" id="PF05685">
    <property type="entry name" value="Uma2"/>
    <property type="match status" value="1"/>
</dbReference>
<reference evidence="2 3" key="1">
    <citation type="submission" date="2020-08" db="EMBL/GenBank/DDBJ databases">
        <title>Genomic Encyclopedia of Type Strains, Phase IV (KMG-IV): sequencing the most valuable type-strain genomes for metagenomic binning, comparative biology and taxonomic classification.</title>
        <authorList>
            <person name="Goeker M."/>
        </authorList>
    </citation>
    <scope>NUCLEOTIDE SEQUENCE [LARGE SCALE GENOMIC DNA]</scope>
    <source>
        <strain evidence="2 3">DSM 101535</strain>
    </source>
</reference>
<evidence type="ECO:0000259" key="1">
    <source>
        <dbReference type="Pfam" id="PF05685"/>
    </source>
</evidence>
<keyword evidence="2" id="KW-0255">Endonuclease</keyword>
<dbReference type="EMBL" id="JACIJN010000002">
    <property type="protein sequence ID" value="MBB5724836.1"/>
    <property type="molecule type" value="Genomic_DNA"/>
</dbReference>
<keyword evidence="2" id="KW-0378">Hydrolase</keyword>
<name>A0ABR6N243_9SPHN</name>
<dbReference type="CDD" id="cd06260">
    <property type="entry name" value="DUF820-like"/>
    <property type="match status" value="1"/>
</dbReference>
<gene>
    <name evidence="2" type="ORF">FHS97_000744</name>
</gene>
<feature type="domain" description="Putative restriction endonuclease" evidence="1">
    <location>
        <begin position="31"/>
        <end position="179"/>
    </location>
</feature>
<dbReference type="PANTHER" id="PTHR36558:SF1">
    <property type="entry name" value="RESTRICTION ENDONUCLEASE DOMAIN-CONTAINING PROTEIN-RELATED"/>
    <property type="match status" value="1"/>
</dbReference>
<dbReference type="SUPFAM" id="SSF52980">
    <property type="entry name" value="Restriction endonuclease-like"/>
    <property type="match status" value="1"/>
</dbReference>
<proteinExistence type="predicted"/>
<dbReference type="PANTHER" id="PTHR36558">
    <property type="entry name" value="GLR1098 PROTEIN"/>
    <property type="match status" value="1"/>
</dbReference>
<dbReference type="GO" id="GO:0004519">
    <property type="term" value="F:endonuclease activity"/>
    <property type="evidence" value="ECO:0007669"/>
    <property type="project" value="UniProtKB-KW"/>
</dbReference>
<comment type="caution">
    <text evidence="2">The sequence shown here is derived from an EMBL/GenBank/DDBJ whole genome shotgun (WGS) entry which is preliminary data.</text>
</comment>
<dbReference type="RefSeq" id="WP_246346422.1">
    <property type="nucleotide sequence ID" value="NZ_BAABAR010000007.1"/>
</dbReference>
<organism evidence="2 3">
    <name type="scientific">Sphingomonas endophytica</name>
    <dbReference type="NCBI Taxonomy" id="869719"/>
    <lineage>
        <taxon>Bacteria</taxon>
        <taxon>Pseudomonadati</taxon>
        <taxon>Pseudomonadota</taxon>
        <taxon>Alphaproteobacteria</taxon>
        <taxon>Sphingomonadales</taxon>
        <taxon>Sphingomonadaceae</taxon>
        <taxon>Sphingomonas</taxon>
    </lineage>
</organism>
<sequence length="196" mass="21270">MAASDYAGTMSTLVVPDYPLLSAAGFLEVDFGDLKAELDNGIIRMMAGGSARHAEVAGNIQAFLRTALRGSGCKPYTSDMATRTHDLSVRYPDVSVFCGKNDPAHDAAKSFDDPRVLFEVLSANTARTDLRTKLDEYKALDSVDTIVFVDIASERLRVIQRTGPHGWSDVAHDGPFDVPLPTLSLTLPHAEIFARD</sequence>
<accession>A0ABR6N243</accession>
<dbReference type="InterPro" id="IPR011335">
    <property type="entry name" value="Restrct_endonuc-II-like"/>
</dbReference>
<dbReference type="InterPro" id="IPR008538">
    <property type="entry name" value="Uma2"/>
</dbReference>